<evidence type="ECO:0000313" key="3">
    <source>
        <dbReference type="Proteomes" id="UP000070186"/>
    </source>
</evidence>
<comment type="caution">
    <text evidence="2">The sequence shown here is derived from an EMBL/GenBank/DDBJ whole genome shotgun (WGS) entry which is preliminary data.</text>
</comment>
<dbReference type="AlphaFoldDB" id="A0A133XLK0"/>
<keyword evidence="1" id="KW-0472">Membrane</keyword>
<feature type="transmembrane region" description="Helical" evidence="1">
    <location>
        <begin position="43"/>
        <end position="64"/>
    </location>
</feature>
<sequence>MIISRGAVALVATLIVPAITVMPLVTRRIFALVPTVLDEIDPLVAGIVLTAMSAPVFGVAGRHIQIDRRPILRYPVHRSRLLINQLWRGRIVAKIESAVKAWLADTHRYPDIRRLGG</sequence>
<keyword evidence="1" id="KW-1133">Transmembrane helix</keyword>
<evidence type="ECO:0000256" key="1">
    <source>
        <dbReference type="SAM" id="Phobius"/>
    </source>
</evidence>
<proteinExistence type="predicted"/>
<name>A0A133XLK0_9RHOO</name>
<reference evidence="2 3" key="1">
    <citation type="submission" date="2015-12" db="EMBL/GenBank/DDBJ databases">
        <title>Nitrous oxide reduction kinetics distinguish bacteria harboring typical versus atypical NosZ.</title>
        <authorList>
            <person name="Yoon S."/>
            <person name="Nissen S."/>
            <person name="Park D."/>
            <person name="Sanford R.A."/>
            <person name="Loeffler F.E."/>
        </authorList>
    </citation>
    <scope>NUCLEOTIDE SEQUENCE [LARGE SCALE GENOMIC DNA]</scope>
    <source>
        <strain evidence="2 3">ATCC BAA-841</strain>
    </source>
</reference>
<keyword evidence="1" id="KW-0812">Transmembrane</keyword>
<evidence type="ECO:0000313" key="2">
    <source>
        <dbReference type="EMBL" id="KXB31798.1"/>
    </source>
</evidence>
<protein>
    <submittedName>
        <fullName evidence="2">Uncharacterized protein</fullName>
    </submittedName>
</protein>
<dbReference type="Proteomes" id="UP000070186">
    <property type="component" value="Unassembled WGS sequence"/>
</dbReference>
<gene>
    <name evidence="2" type="ORF">AT959_05485</name>
</gene>
<dbReference type="EMBL" id="LODL01000010">
    <property type="protein sequence ID" value="KXB31798.1"/>
    <property type="molecule type" value="Genomic_DNA"/>
</dbReference>
<accession>A0A133XLK0</accession>
<organism evidence="2 3">
    <name type="scientific">Dechloromonas denitrificans</name>
    <dbReference type="NCBI Taxonomy" id="281362"/>
    <lineage>
        <taxon>Bacteria</taxon>
        <taxon>Pseudomonadati</taxon>
        <taxon>Pseudomonadota</taxon>
        <taxon>Betaproteobacteria</taxon>
        <taxon>Rhodocyclales</taxon>
        <taxon>Azonexaceae</taxon>
        <taxon>Dechloromonas</taxon>
    </lineage>
</organism>
<keyword evidence="3" id="KW-1185">Reference proteome</keyword>